<evidence type="ECO:0000259" key="15">
    <source>
        <dbReference type="Pfam" id="PF01433"/>
    </source>
</evidence>
<evidence type="ECO:0000256" key="12">
    <source>
        <dbReference type="ARBA" id="ARBA00031533"/>
    </source>
</evidence>
<dbReference type="RefSeq" id="WP_235017863.1">
    <property type="nucleotide sequence ID" value="NZ_FNVO01000005.1"/>
</dbReference>
<dbReference type="GO" id="GO:0016285">
    <property type="term" value="F:alanyl aminopeptidase activity"/>
    <property type="evidence" value="ECO:0007669"/>
    <property type="project" value="UniProtKB-EC"/>
</dbReference>
<feature type="chain" id="PRO_5009292597" description="Aminopeptidase N" evidence="14">
    <location>
        <begin position="36"/>
        <end position="536"/>
    </location>
</feature>
<comment type="cofactor">
    <cofactor evidence="2">
        <name>Zn(2+)</name>
        <dbReference type="ChEBI" id="CHEBI:29105"/>
    </cofactor>
</comment>
<evidence type="ECO:0000256" key="3">
    <source>
        <dbReference type="ARBA" id="ARBA00010136"/>
    </source>
</evidence>
<keyword evidence="10" id="KW-0482">Metalloprotease</keyword>
<dbReference type="Proteomes" id="UP000236723">
    <property type="component" value="Unassembled WGS sequence"/>
</dbReference>
<dbReference type="CDD" id="cd09603">
    <property type="entry name" value="M1_APN_like"/>
    <property type="match status" value="1"/>
</dbReference>
<dbReference type="Gene3D" id="2.60.40.1730">
    <property type="entry name" value="tricorn interacting facor f3 domain"/>
    <property type="match status" value="1"/>
</dbReference>
<dbReference type="GO" id="GO:0006508">
    <property type="term" value="P:proteolysis"/>
    <property type="evidence" value="ECO:0007669"/>
    <property type="project" value="UniProtKB-KW"/>
</dbReference>
<evidence type="ECO:0000256" key="5">
    <source>
        <dbReference type="ARBA" id="ARBA00015611"/>
    </source>
</evidence>
<dbReference type="Pfam" id="PF17900">
    <property type="entry name" value="Peptidase_M1_N"/>
    <property type="match status" value="1"/>
</dbReference>
<protein>
    <recommendedName>
        <fullName evidence="5">Aminopeptidase N</fullName>
        <ecNumber evidence="4">3.4.11.2</ecNumber>
    </recommendedName>
    <alternativeName>
        <fullName evidence="11">Alanine aminopeptidase</fullName>
    </alternativeName>
    <alternativeName>
        <fullName evidence="12">Lysyl aminopeptidase</fullName>
    </alternativeName>
</protein>
<evidence type="ECO:0000256" key="13">
    <source>
        <dbReference type="SAM" id="MobiDB-lite"/>
    </source>
</evidence>
<dbReference type="InterPro" id="IPR014782">
    <property type="entry name" value="Peptidase_M1_dom"/>
</dbReference>
<evidence type="ECO:0000256" key="10">
    <source>
        <dbReference type="ARBA" id="ARBA00023049"/>
    </source>
</evidence>
<sequence length="536" mass="58655">MNAHVPLGRVPLPLKITSMVAAATALALSASGGNAATTSAGQQTGHGPAAGPPPRPCPVSGPSPQPRRTGSAGTGCSPAQGRIVANPAPRPIRPALPLSPAAPRGKRGATGLGDPYYPAAGNGGYDALDYDVALDYKRSRRIEATVTMTAKATQDLSGFSLDFRGPKVKDVLVNGRGAAFSRKGQELMITPAAGLPTGRTFTTQVRYAGSPGPLTNDRLGTYGWIPTREGVITVSEPDGTPSWMPVNDHPLDKATYTFRVTVPNGMQVIANGAPSTPVHEADTTTHTWSVRSPMASYLVMVAIGEFKELHGRAGDIPVITAVDPQYQSHAAKLHRNTITVTKWLTEKFGPYPFATSGGLIDDQRLGYALETQERPVYAGFVPSMNFVVHELAHQWFGNSVSIRRWSDIWLNEGLSTYAEWLWQEDRRRGNTAQKIFRRYYRQPADSVVFRPPPGRPGRRDLFGYSVYIRGAMTVHALRRRIGDEAFFRTLRAWNERYRYGNAQTDDFVALAEKESGKRLDRLFRVWLYTKGKPVNW</sequence>
<gene>
    <name evidence="17" type="ORF">SAMN04489712_105334</name>
</gene>
<reference evidence="18" key="1">
    <citation type="submission" date="2016-10" db="EMBL/GenBank/DDBJ databases">
        <authorList>
            <person name="Varghese N."/>
            <person name="Submissions S."/>
        </authorList>
    </citation>
    <scope>NUCLEOTIDE SEQUENCE [LARGE SCALE GENOMIC DNA]</scope>
    <source>
        <strain evidence="18">DSM 43163</strain>
    </source>
</reference>
<dbReference type="InterPro" id="IPR027268">
    <property type="entry name" value="Peptidase_M4/M1_CTD_sf"/>
</dbReference>
<comment type="similarity">
    <text evidence="3">Belongs to the peptidase M1 family.</text>
</comment>
<evidence type="ECO:0000313" key="17">
    <source>
        <dbReference type="EMBL" id="SEG45955.1"/>
    </source>
</evidence>
<evidence type="ECO:0000256" key="14">
    <source>
        <dbReference type="SAM" id="SignalP"/>
    </source>
</evidence>
<dbReference type="PANTHER" id="PTHR11533">
    <property type="entry name" value="PROTEASE M1 ZINC METALLOPROTEASE"/>
    <property type="match status" value="1"/>
</dbReference>
<dbReference type="InterPro" id="IPR050344">
    <property type="entry name" value="Peptidase_M1_aminopeptidases"/>
</dbReference>
<evidence type="ECO:0000256" key="8">
    <source>
        <dbReference type="ARBA" id="ARBA00022801"/>
    </source>
</evidence>
<organism evidence="17 18">
    <name type="scientific">Thermomonospora echinospora</name>
    <dbReference type="NCBI Taxonomy" id="1992"/>
    <lineage>
        <taxon>Bacteria</taxon>
        <taxon>Bacillati</taxon>
        <taxon>Actinomycetota</taxon>
        <taxon>Actinomycetes</taxon>
        <taxon>Streptosporangiales</taxon>
        <taxon>Thermomonosporaceae</taxon>
        <taxon>Thermomonospora</taxon>
    </lineage>
</organism>
<dbReference type="EMBL" id="FNVO01000005">
    <property type="protein sequence ID" value="SEG45955.1"/>
    <property type="molecule type" value="Genomic_DNA"/>
</dbReference>
<dbReference type="EC" id="3.4.11.2" evidence="4"/>
<evidence type="ECO:0000256" key="9">
    <source>
        <dbReference type="ARBA" id="ARBA00022833"/>
    </source>
</evidence>
<dbReference type="Gene3D" id="1.10.390.10">
    <property type="entry name" value="Neutral Protease Domain 2"/>
    <property type="match status" value="1"/>
</dbReference>
<comment type="catalytic activity">
    <reaction evidence="1">
        <text>Release of an N-terminal amino acid, Xaa-|-Yaa- from a peptide, amide or arylamide. Xaa is preferably Ala, but may be most amino acids including Pro (slow action). When a terminal hydrophobic residue is followed by a prolyl residue, the two may be released as an intact Xaa-Pro dipeptide.</text>
        <dbReference type="EC" id="3.4.11.2"/>
    </reaction>
</comment>
<accession>A0A1H6AD38</accession>
<dbReference type="AlphaFoldDB" id="A0A1H6AD38"/>
<keyword evidence="8" id="KW-0378">Hydrolase</keyword>
<dbReference type="GO" id="GO:0008270">
    <property type="term" value="F:zinc ion binding"/>
    <property type="evidence" value="ECO:0007669"/>
    <property type="project" value="InterPro"/>
</dbReference>
<keyword evidence="18" id="KW-1185">Reference proteome</keyword>
<dbReference type="PRINTS" id="PR00756">
    <property type="entry name" value="ALADIPTASE"/>
</dbReference>
<dbReference type="InterPro" id="IPR045357">
    <property type="entry name" value="Aminopeptidase_N-like_N"/>
</dbReference>
<evidence type="ECO:0000256" key="11">
    <source>
        <dbReference type="ARBA" id="ARBA00029811"/>
    </source>
</evidence>
<keyword evidence="7" id="KW-0479">Metal-binding</keyword>
<keyword evidence="14" id="KW-0732">Signal</keyword>
<feature type="domain" description="Peptidase M1 membrane alanine aminopeptidase" evidence="15">
    <location>
        <begin position="385"/>
        <end position="526"/>
    </location>
</feature>
<keyword evidence="6" id="KW-0645">Protease</keyword>
<dbReference type="GO" id="GO:0008237">
    <property type="term" value="F:metallopeptidase activity"/>
    <property type="evidence" value="ECO:0007669"/>
    <property type="project" value="UniProtKB-KW"/>
</dbReference>
<dbReference type="PANTHER" id="PTHR11533:SF297">
    <property type="entry name" value="AMINOPEPTIDASE N"/>
    <property type="match status" value="1"/>
</dbReference>
<evidence type="ECO:0000313" key="18">
    <source>
        <dbReference type="Proteomes" id="UP000236723"/>
    </source>
</evidence>
<dbReference type="SUPFAM" id="SSF55486">
    <property type="entry name" value="Metalloproteases ('zincins'), catalytic domain"/>
    <property type="match status" value="1"/>
</dbReference>
<keyword evidence="9" id="KW-0862">Zinc</keyword>
<dbReference type="SUPFAM" id="SSF63737">
    <property type="entry name" value="Leukotriene A4 hydrolase N-terminal domain"/>
    <property type="match status" value="1"/>
</dbReference>
<feature type="compositionally biased region" description="Low complexity" evidence="13">
    <location>
        <begin position="33"/>
        <end position="49"/>
    </location>
</feature>
<evidence type="ECO:0000256" key="4">
    <source>
        <dbReference type="ARBA" id="ARBA00012564"/>
    </source>
</evidence>
<feature type="domain" description="Aminopeptidase N-like N-terminal" evidence="16">
    <location>
        <begin position="129"/>
        <end position="298"/>
    </location>
</feature>
<dbReference type="InterPro" id="IPR001930">
    <property type="entry name" value="Peptidase_M1"/>
</dbReference>
<dbReference type="Pfam" id="PF01433">
    <property type="entry name" value="Peptidase_M1"/>
    <property type="match status" value="1"/>
</dbReference>
<proteinExistence type="inferred from homology"/>
<evidence type="ECO:0000259" key="16">
    <source>
        <dbReference type="Pfam" id="PF17900"/>
    </source>
</evidence>
<evidence type="ECO:0000256" key="1">
    <source>
        <dbReference type="ARBA" id="ARBA00000098"/>
    </source>
</evidence>
<evidence type="ECO:0000256" key="6">
    <source>
        <dbReference type="ARBA" id="ARBA00022670"/>
    </source>
</evidence>
<evidence type="ECO:0000256" key="7">
    <source>
        <dbReference type="ARBA" id="ARBA00022723"/>
    </source>
</evidence>
<dbReference type="InterPro" id="IPR042097">
    <property type="entry name" value="Aminopeptidase_N-like_N_sf"/>
</dbReference>
<feature type="region of interest" description="Disordered" evidence="13">
    <location>
        <begin position="33"/>
        <end position="113"/>
    </location>
</feature>
<evidence type="ECO:0000256" key="2">
    <source>
        <dbReference type="ARBA" id="ARBA00001947"/>
    </source>
</evidence>
<name>A0A1H6AD38_9ACTN</name>
<feature type="compositionally biased region" description="Pro residues" evidence="13">
    <location>
        <begin position="50"/>
        <end position="65"/>
    </location>
</feature>
<feature type="signal peptide" evidence="14">
    <location>
        <begin position="1"/>
        <end position="35"/>
    </location>
</feature>